<accession>F4CWK1</accession>
<dbReference type="InterPro" id="IPR007497">
    <property type="entry name" value="SIMPL/DUF541"/>
</dbReference>
<evidence type="ECO:0000313" key="1">
    <source>
        <dbReference type="EMBL" id="AEA28693.1"/>
    </source>
</evidence>
<dbReference type="Proteomes" id="UP000007809">
    <property type="component" value="Chromosome"/>
</dbReference>
<dbReference type="EMBL" id="CP002593">
    <property type="protein sequence ID" value="AEA28693.1"/>
    <property type="molecule type" value="Genomic_DNA"/>
</dbReference>
<dbReference type="KEGG" id="pdx:Psed_6605"/>
<protein>
    <recommendedName>
        <fullName evidence="3">SIMPL domain-containing protein</fullName>
    </recommendedName>
</protein>
<gene>
    <name evidence="1" type="ordered locus">Psed_6605</name>
</gene>
<dbReference type="InterPro" id="IPR052022">
    <property type="entry name" value="26kDa_periplasmic_antigen"/>
</dbReference>
<dbReference type="eggNOG" id="COG2968">
    <property type="taxonomic scope" value="Bacteria"/>
</dbReference>
<name>F4CWK1_PSEUX</name>
<dbReference type="HOGENOM" id="CLU_080344_4_2_11"/>
<dbReference type="STRING" id="675635.Psed_6605"/>
<dbReference type="AlphaFoldDB" id="F4CWK1"/>
<evidence type="ECO:0000313" key="2">
    <source>
        <dbReference type="Proteomes" id="UP000007809"/>
    </source>
</evidence>
<dbReference type="Gene3D" id="3.30.70.2970">
    <property type="entry name" value="Protein of unknown function (DUF541), domain 2"/>
    <property type="match status" value="1"/>
</dbReference>
<dbReference type="PANTHER" id="PTHR34387:SF1">
    <property type="entry name" value="PERIPLASMIC IMMUNOGENIC PROTEIN"/>
    <property type="match status" value="1"/>
</dbReference>
<reference evidence="1 2" key="1">
    <citation type="journal article" date="2011" name="J. Bacteriol.">
        <title>Genome sequence of the 1,4-dioxane-degrading Pseudonocardia dioxanivorans strain CB1190.</title>
        <authorList>
            <person name="Sales C.M."/>
            <person name="Mahendra S."/>
            <person name="Grostern A."/>
            <person name="Parales R.E."/>
            <person name="Goodwin L.A."/>
            <person name="Woyke T."/>
            <person name="Nolan M."/>
            <person name="Lapidus A."/>
            <person name="Chertkov O."/>
            <person name="Ovchinnikova G."/>
            <person name="Sczyrba A."/>
            <person name="Alvarez-Cohen L."/>
        </authorList>
    </citation>
    <scope>NUCLEOTIDE SEQUENCE [LARGE SCALE GENOMIC DNA]</scope>
    <source>
        <strain evidence="2">ATCC 55486 / DSM 44775 / JCM 13855 / CB1190</strain>
    </source>
</reference>
<sequence>MTVGTGWHEQLADRAEIDVSFAATSKDRASAVRDLGRAVAVVEPVLAKAGVEVRGRRLHVGTEWRGRKQSGARASEDIALRITDLTVLEDVLGALLSAEPASLDGPRWTLADPAAALVAAQHNAVADARTRAEGYAGALGAALGALVQLTEADHSGPAPMMMRAAAFDAAARGQVDVTELGLEPEPVRVSARCTTTWALTTPQP</sequence>
<dbReference type="GO" id="GO:0006974">
    <property type="term" value="P:DNA damage response"/>
    <property type="evidence" value="ECO:0007669"/>
    <property type="project" value="TreeGrafter"/>
</dbReference>
<evidence type="ECO:0008006" key="3">
    <source>
        <dbReference type="Google" id="ProtNLM"/>
    </source>
</evidence>
<dbReference type="Pfam" id="PF04402">
    <property type="entry name" value="SIMPL"/>
    <property type="match status" value="1"/>
</dbReference>
<dbReference type="Gene3D" id="3.30.110.170">
    <property type="entry name" value="Protein of unknown function (DUF541), domain 1"/>
    <property type="match status" value="1"/>
</dbReference>
<organism evidence="1 2">
    <name type="scientific">Pseudonocardia dioxanivorans (strain ATCC 55486 / DSM 44775 / JCM 13855 / CB1190)</name>
    <dbReference type="NCBI Taxonomy" id="675635"/>
    <lineage>
        <taxon>Bacteria</taxon>
        <taxon>Bacillati</taxon>
        <taxon>Actinomycetota</taxon>
        <taxon>Actinomycetes</taxon>
        <taxon>Pseudonocardiales</taxon>
        <taxon>Pseudonocardiaceae</taxon>
        <taxon>Pseudonocardia</taxon>
    </lineage>
</organism>
<dbReference type="PANTHER" id="PTHR34387">
    <property type="entry name" value="SLR1258 PROTEIN"/>
    <property type="match status" value="1"/>
</dbReference>
<proteinExistence type="predicted"/>
<keyword evidence="2" id="KW-1185">Reference proteome</keyword>